<proteinExistence type="predicted"/>
<name>A0AAD5DGK8_AMBAR</name>
<dbReference type="AlphaFoldDB" id="A0AAD5DGK8"/>
<dbReference type="EMBL" id="JAMZMK010000008">
    <property type="protein sequence ID" value="KAI7758301.1"/>
    <property type="molecule type" value="Genomic_DNA"/>
</dbReference>
<dbReference type="Proteomes" id="UP001206925">
    <property type="component" value="Unassembled WGS sequence"/>
</dbReference>
<evidence type="ECO:0000313" key="1">
    <source>
        <dbReference type="EMBL" id="KAI7758301.1"/>
    </source>
</evidence>
<reference evidence="1" key="1">
    <citation type="submission" date="2022-06" db="EMBL/GenBank/DDBJ databases">
        <title>Uncovering the hologenomic basis of an extraordinary plant invasion.</title>
        <authorList>
            <person name="Bieker V.C."/>
            <person name="Martin M.D."/>
            <person name="Gilbert T."/>
            <person name="Hodgins K."/>
            <person name="Battlay P."/>
            <person name="Petersen B."/>
            <person name="Wilson J."/>
        </authorList>
    </citation>
    <scope>NUCLEOTIDE SEQUENCE</scope>
    <source>
        <strain evidence="1">AA19_3_7</strain>
        <tissue evidence="1">Leaf</tissue>
    </source>
</reference>
<keyword evidence="2" id="KW-1185">Reference proteome</keyword>
<protein>
    <submittedName>
        <fullName evidence="1">Uncharacterized protein</fullName>
    </submittedName>
</protein>
<organism evidence="1 2">
    <name type="scientific">Ambrosia artemisiifolia</name>
    <name type="common">Common ragweed</name>
    <dbReference type="NCBI Taxonomy" id="4212"/>
    <lineage>
        <taxon>Eukaryota</taxon>
        <taxon>Viridiplantae</taxon>
        <taxon>Streptophyta</taxon>
        <taxon>Embryophyta</taxon>
        <taxon>Tracheophyta</taxon>
        <taxon>Spermatophyta</taxon>
        <taxon>Magnoliopsida</taxon>
        <taxon>eudicotyledons</taxon>
        <taxon>Gunneridae</taxon>
        <taxon>Pentapetalae</taxon>
        <taxon>asterids</taxon>
        <taxon>campanulids</taxon>
        <taxon>Asterales</taxon>
        <taxon>Asteraceae</taxon>
        <taxon>Asteroideae</taxon>
        <taxon>Heliantheae alliance</taxon>
        <taxon>Heliantheae</taxon>
        <taxon>Ambrosia</taxon>
    </lineage>
</organism>
<comment type="caution">
    <text evidence="1">The sequence shown here is derived from an EMBL/GenBank/DDBJ whole genome shotgun (WGS) entry which is preliminary data.</text>
</comment>
<accession>A0AAD5DGK8</accession>
<sequence>MENPAMCEVELTTAPSIEDGKHWGYSELNPSCAASFDKPVSRSDVDTLCIIRNDVQLECNKVEGGCTMPFIAWNHTSCYSGGLLTIIKTKRIWRRLFCPCLEWWLDADDGVS</sequence>
<gene>
    <name evidence="1" type="ORF">M8C21_014663</name>
</gene>
<evidence type="ECO:0000313" key="2">
    <source>
        <dbReference type="Proteomes" id="UP001206925"/>
    </source>
</evidence>